<dbReference type="OrthoDB" id="9816308at2"/>
<dbReference type="PROSITE" id="PS51007">
    <property type="entry name" value="CYTC"/>
    <property type="match status" value="1"/>
</dbReference>
<dbReference type="Pfam" id="PF03422">
    <property type="entry name" value="CBM_6"/>
    <property type="match status" value="1"/>
</dbReference>
<dbReference type="Gene3D" id="2.60.40.10">
    <property type="entry name" value="Immunoglobulins"/>
    <property type="match status" value="1"/>
</dbReference>
<evidence type="ECO:0000256" key="4">
    <source>
        <dbReference type="PROSITE-ProRule" id="PRU00433"/>
    </source>
</evidence>
<evidence type="ECO:0000256" key="1">
    <source>
        <dbReference type="ARBA" id="ARBA00022617"/>
    </source>
</evidence>
<dbReference type="Proteomes" id="UP000256405">
    <property type="component" value="Unassembled WGS sequence"/>
</dbReference>
<dbReference type="Pfam" id="PF07995">
    <property type="entry name" value="GSDH"/>
    <property type="match status" value="1"/>
</dbReference>
<sequence length="926" mass="103832">MRYIYNDLIAIISGACLLFFACDSPKQIKPDDSRFTKMLLVDNLDEPMQFEILDDDRVLFVERKGKIKLYDPKDNKTKIIADLDVSVGYYSELGDQISPTGEDGLFGAILDPNFDSNRWIYVFYSPAGGKHRSIVSRFEWKQDSLDMNSEIVLLEIPNQRLSCCHLGGGLLFDSDGNLFITTGDNTANDPRGYNPIDARAERSNFDAQRSSSNTNDLRGKILRIRPESDGTYSIPEGNLFPKGTLNTRPEIYTMGNRNPWRLSLDSKTGWLFWGEVGPNGVLDSTGFGPRSYDEFNIAKKAGNFGWPYFIGPNLNYWNFDYLTNTTGEAFNSKSPLNLSANNTGIKDLPKPEAALIWYPQTKSDEFPLMGSGSNSAAGGPIYRNNDFKNASRAFPLYYEGKWFITDWTRGWIMVVTLDVNGNFESMEQFLPKLKLNGPIDMKFGPNGDLYVLEYGRGPYRLNPEASLSRIEYNSGNRSPIVKISSDKLAGADPLTINLSSSGTIDLDNDDLKFEWIIELNDREIQTFFDANSQITLKEPGTYLVNLKVSDSQGAEANDSIEIVVGNDSPEVGFDLGNKNKSFYFYGDTLLYNVEVLDNEDGSLKNNEIKADQVSVNIEYSSYEEEGLNDLLVQLKQFDAMIPLQSVVATNVMNKSDCISCHIENENLIGPSYIEISKRYTIGERRYLIDKILKGGSGAWNSKMAMPAHPEINELQAGLLVDYILGLKSKDIVKHFANSDAYIIPNPNDKIFDNKKIFGSLSHVKLIFRASYLDNGSSNAPQLIGSDIVVLRNPLIPIINFDVFSEVEINHQIFVSRSSVIPKKSGSFIALKQIDLAGINEVKLDLSILSESKEINFGIIEIRLNSSDGKLIGDLRLERNGNNSLLKNNNIKILNIEGFHDLYVVFKKSTDLSKISNIELRSLHFIK</sequence>
<evidence type="ECO:0000256" key="3">
    <source>
        <dbReference type="ARBA" id="ARBA00023004"/>
    </source>
</evidence>
<dbReference type="Gene3D" id="2.120.10.30">
    <property type="entry name" value="TolB, C-terminal domain"/>
    <property type="match status" value="1"/>
</dbReference>
<dbReference type="GO" id="GO:0020037">
    <property type="term" value="F:heme binding"/>
    <property type="evidence" value="ECO:0007669"/>
    <property type="project" value="InterPro"/>
</dbReference>
<organism evidence="6 7">
    <name type="scientific">Algoriphagus antarcticus</name>
    <dbReference type="NCBI Taxonomy" id="238540"/>
    <lineage>
        <taxon>Bacteria</taxon>
        <taxon>Pseudomonadati</taxon>
        <taxon>Bacteroidota</taxon>
        <taxon>Cytophagia</taxon>
        <taxon>Cytophagales</taxon>
        <taxon>Cyclobacteriaceae</taxon>
        <taxon>Algoriphagus</taxon>
    </lineage>
</organism>
<dbReference type="RefSeq" id="WP_086540823.1">
    <property type="nucleotide sequence ID" value="NZ_MSSW01000012.1"/>
</dbReference>
<dbReference type="PANTHER" id="PTHR19328">
    <property type="entry name" value="HEDGEHOG-INTERACTING PROTEIN"/>
    <property type="match status" value="1"/>
</dbReference>
<dbReference type="Gene3D" id="1.10.760.10">
    <property type="entry name" value="Cytochrome c-like domain"/>
    <property type="match status" value="1"/>
</dbReference>
<keyword evidence="1 4" id="KW-0349">Heme</keyword>
<dbReference type="SUPFAM" id="SSF50952">
    <property type="entry name" value="Soluble quinoprotein glucose dehydrogenase"/>
    <property type="match status" value="1"/>
</dbReference>
<dbReference type="CDD" id="cd00146">
    <property type="entry name" value="PKD"/>
    <property type="match status" value="1"/>
</dbReference>
<dbReference type="PANTHER" id="PTHR19328:SF75">
    <property type="entry name" value="ALDOSE SUGAR DEHYDROGENASE YLII"/>
    <property type="match status" value="1"/>
</dbReference>
<gene>
    <name evidence="6" type="ORF">C8N25_101209</name>
</gene>
<dbReference type="SUPFAM" id="SSF49299">
    <property type="entry name" value="PKD domain"/>
    <property type="match status" value="1"/>
</dbReference>
<feature type="domain" description="Cytochrome c" evidence="5">
    <location>
        <begin position="628"/>
        <end position="727"/>
    </location>
</feature>
<dbReference type="InterPro" id="IPR009056">
    <property type="entry name" value="Cyt_c-like_dom"/>
</dbReference>
<evidence type="ECO:0000259" key="5">
    <source>
        <dbReference type="PROSITE" id="PS51007"/>
    </source>
</evidence>
<protein>
    <submittedName>
        <fullName evidence="6">Cytochrome c</fullName>
    </submittedName>
</protein>
<evidence type="ECO:0000256" key="2">
    <source>
        <dbReference type="ARBA" id="ARBA00022723"/>
    </source>
</evidence>
<dbReference type="EMBL" id="QUNF01000001">
    <property type="protein sequence ID" value="REG94382.1"/>
    <property type="molecule type" value="Genomic_DNA"/>
</dbReference>
<dbReference type="GO" id="GO:0046872">
    <property type="term" value="F:metal ion binding"/>
    <property type="evidence" value="ECO:0007669"/>
    <property type="project" value="UniProtKB-KW"/>
</dbReference>
<dbReference type="AlphaFoldDB" id="A0A3E0E814"/>
<dbReference type="InterPro" id="IPR012938">
    <property type="entry name" value="Glc/Sorbosone_DH"/>
</dbReference>
<dbReference type="InterPro" id="IPR036909">
    <property type="entry name" value="Cyt_c-like_dom_sf"/>
</dbReference>
<keyword evidence="7" id="KW-1185">Reference proteome</keyword>
<dbReference type="InterPro" id="IPR035986">
    <property type="entry name" value="PKD_dom_sf"/>
</dbReference>
<keyword evidence="2 4" id="KW-0479">Metal-binding</keyword>
<dbReference type="GO" id="GO:0030246">
    <property type="term" value="F:carbohydrate binding"/>
    <property type="evidence" value="ECO:0007669"/>
    <property type="project" value="InterPro"/>
</dbReference>
<dbReference type="SUPFAM" id="SSF46626">
    <property type="entry name" value="Cytochrome c"/>
    <property type="match status" value="1"/>
</dbReference>
<dbReference type="PROSITE" id="PS51257">
    <property type="entry name" value="PROKAR_LIPOPROTEIN"/>
    <property type="match status" value="1"/>
</dbReference>
<dbReference type="Gene3D" id="2.60.120.260">
    <property type="entry name" value="Galactose-binding domain-like"/>
    <property type="match status" value="1"/>
</dbReference>
<proteinExistence type="predicted"/>
<dbReference type="InterPro" id="IPR013783">
    <property type="entry name" value="Ig-like_fold"/>
</dbReference>
<reference evidence="6 7" key="1">
    <citation type="submission" date="2018-08" db="EMBL/GenBank/DDBJ databases">
        <title>Genomic Encyclopedia of Archaeal and Bacterial Type Strains, Phase II (KMG-II): from individual species to whole genera.</title>
        <authorList>
            <person name="Goeker M."/>
        </authorList>
    </citation>
    <scope>NUCLEOTIDE SEQUENCE [LARGE SCALE GENOMIC DNA]</scope>
    <source>
        <strain evidence="6 7">DSM 15986</strain>
    </source>
</reference>
<evidence type="ECO:0000313" key="7">
    <source>
        <dbReference type="Proteomes" id="UP000256405"/>
    </source>
</evidence>
<name>A0A3E0E814_9BACT</name>
<dbReference type="InterPro" id="IPR005084">
    <property type="entry name" value="CBM6"/>
</dbReference>
<keyword evidence="3 4" id="KW-0408">Iron</keyword>
<dbReference type="CDD" id="cd04084">
    <property type="entry name" value="CBM6_xylanase-like"/>
    <property type="match status" value="1"/>
</dbReference>
<dbReference type="GO" id="GO:0009055">
    <property type="term" value="F:electron transfer activity"/>
    <property type="evidence" value="ECO:0007669"/>
    <property type="project" value="InterPro"/>
</dbReference>
<evidence type="ECO:0000313" key="6">
    <source>
        <dbReference type="EMBL" id="REG94382.1"/>
    </source>
</evidence>
<accession>A0A3E0E814</accession>
<comment type="caution">
    <text evidence="6">The sequence shown here is derived from an EMBL/GenBank/DDBJ whole genome shotgun (WGS) entry which is preliminary data.</text>
</comment>
<dbReference type="InterPro" id="IPR011041">
    <property type="entry name" value="Quinoprot_gluc/sorb_DH_b-prop"/>
</dbReference>
<dbReference type="InterPro" id="IPR011042">
    <property type="entry name" value="6-blade_b-propeller_TolB-like"/>
</dbReference>